<feature type="domain" description="Kinesin motor" evidence="5">
    <location>
        <begin position="7"/>
        <end position="362"/>
    </location>
</feature>
<dbReference type="GO" id="GO:0005524">
    <property type="term" value="F:ATP binding"/>
    <property type="evidence" value="ECO:0007669"/>
    <property type="project" value="UniProtKB-UniRule"/>
</dbReference>
<dbReference type="InterPro" id="IPR027417">
    <property type="entry name" value="P-loop_NTPase"/>
</dbReference>
<keyword evidence="2 3" id="KW-0505">Motor protein</keyword>
<keyword evidence="3" id="KW-0547">Nucleotide-binding</keyword>
<dbReference type="InterPro" id="IPR036961">
    <property type="entry name" value="Kinesin_motor_dom_sf"/>
</dbReference>
<dbReference type="PANTHER" id="PTHR47968">
    <property type="entry name" value="CENTROMERE PROTEIN E"/>
    <property type="match status" value="1"/>
</dbReference>
<dbReference type="Pfam" id="PF00225">
    <property type="entry name" value="Kinesin"/>
    <property type="match status" value="1"/>
</dbReference>
<comment type="caution">
    <text evidence="6">The sequence shown here is derived from an EMBL/GenBank/DDBJ whole genome shotgun (WGS) entry which is preliminary data.</text>
</comment>
<dbReference type="InterPro" id="IPR027640">
    <property type="entry name" value="Kinesin-like_fam"/>
</dbReference>
<dbReference type="SUPFAM" id="SSF52540">
    <property type="entry name" value="P-loop containing nucleoside triphosphate hydrolases"/>
    <property type="match status" value="1"/>
</dbReference>
<accession>A0AAW1PG28</accession>
<keyword evidence="1" id="KW-0175">Coiled coil</keyword>
<dbReference type="PANTHER" id="PTHR47968:SF75">
    <property type="entry name" value="CENTROMERE-ASSOCIATED PROTEIN E"/>
    <property type="match status" value="1"/>
</dbReference>
<evidence type="ECO:0000313" key="6">
    <source>
        <dbReference type="EMBL" id="KAK9808326.1"/>
    </source>
</evidence>
<name>A0AAW1PG28_9CHLO</name>
<organism evidence="6 7">
    <name type="scientific">Symbiochloris irregularis</name>
    <dbReference type="NCBI Taxonomy" id="706552"/>
    <lineage>
        <taxon>Eukaryota</taxon>
        <taxon>Viridiplantae</taxon>
        <taxon>Chlorophyta</taxon>
        <taxon>core chlorophytes</taxon>
        <taxon>Trebouxiophyceae</taxon>
        <taxon>Trebouxiales</taxon>
        <taxon>Trebouxiaceae</taxon>
        <taxon>Symbiochloris</taxon>
    </lineage>
</organism>
<dbReference type="GO" id="GO:0003777">
    <property type="term" value="F:microtubule motor activity"/>
    <property type="evidence" value="ECO:0007669"/>
    <property type="project" value="InterPro"/>
</dbReference>
<dbReference type="Gene3D" id="3.40.850.10">
    <property type="entry name" value="Kinesin motor domain"/>
    <property type="match status" value="1"/>
</dbReference>
<feature type="binding site" evidence="3">
    <location>
        <begin position="88"/>
        <end position="95"/>
    </location>
    <ligand>
        <name>ATP</name>
        <dbReference type="ChEBI" id="CHEBI:30616"/>
    </ligand>
</feature>
<evidence type="ECO:0000256" key="1">
    <source>
        <dbReference type="ARBA" id="ARBA00023054"/>
    </source>
</evidence>
<dbReference type="InterPro" id="IPR001752">
    <property type="entry name" value="Kinesin_motor_dom"/>
</dbReference>
<evidence type="ECO:0000313" key="7">
    <source>
        <dbReference type="Proteomes" id="UP001465755"/>
    </source>
</evidence>
<dbReference type="AlphaFoldDB" id="A0AAW1PG28"/>
<proteinExistence type="inferred from homology"/>
<dbReference type="GO" id="GO:0008017">
    <property type="term" value="F:microtubule binding"/>
    <property type="evidence" value="ECO:0007669"/>
    <property type="project" value="InterPro"/>
</dbReference>
<keyword evidence="7" id="KW-1185">Reference proteome</keyword>
<evidence type="ECO:0000256" key="3">
    <source>
        <dbReference type="PROSITE-ProRule" id="PRU00283"/>
    </source>
</evidence>
<feature type="region of interest" description="Disordered" evidence="4">
    <location>
        <begin position="436"/>
        <end position="466"/>
    </location>
</feature>
<dbReference type="Proteomes" id="UP001465755">
    <property type="component" value="Unassembled WGS sequence"/>
</dbReference>
<protein>
    <recommendedName>
        <fullName evidence="5">Kinesin motor domain-containing protein</fullName>
    </recommendedName>
</protein>
<gene>
    <name evidence="6" type="ORF">WJX73_002234</name>
</gene>
<evidence type="ECO:0000256" key="4">
    <source>
        <dbReference type="SAM" id="MobiDB-lite"/>
    </source>
</evidence>
<dbReference type="PROSITE" id="PS50067">
    <property type="entry name" value="KINESIN_MOTOR_2"/>
    <property type="match status" value="1"/>
</dbReference>
<evidence type="ECO:0000259" key="5">
    <source>
        <dbReference type="PROSITE" id="PS50067"/>
    </source>
</evidence>
<feature type="region of interest" description="Disordered" evidence="4">
    <location>
        <begin position="205"/>
        <end position="243"/>
    </location>
</feature>
<sequence>MASAREHVWVSIRVRPLLEAETARQEEECWEASGSGLLRCTQHGAANTALSFDQVFPTDISPDELYAACRERVQSSLQGINSTLFCYGQTGSGKTYTMRQLISLATADIFDTISNLPHREFTLRASALEIYNERVRDLLKNHSENQDLEVQDTRGKVKDLTLQPISSAAGLEQLVNISCARRTTRDTRINVTSSRSHQVIQVHIESRDAHATSPTPIVESPTRNGATEEAEDGLASSERGLEDPRPVTSAVLTFVDLAGSERVSSAALEDSNQRTRLLEGSTINKSLLTLGSVFRALGDASSSASKGATVYVAYRDSKLTRVLKPSLEGKGRLAVVCCISPAAGALDNTRSTLHFAEQARRVAVVPTVNVTVTQAAELRRLRAANAALQKQLDCKQFGREVVELRKSVAQLRKEVTSLGAERDAAKEKVRELEEELALSDASSQYTDQDPPDASSSIPTRPPSKAREVLCARRSGEVALVWSEGGMSARRRAG</sequence>
<dbReference type="EMBL" id="JALJOQ010000024">
    <property type="protein sequence ID" value="KAK9808326.1"/>
    <property type="molecule type" value="Genomic_DNA"/>
</dbReference>
<keyword evidence="3" id="KW-0067">ATP-binding</keyword>
<evidence type="ECO:0000256" key="2">
    <source>
        <dbReference type="ARBA" id="ARBA00023175"/>
    </source>
</evidence>
<reference evidence="6 7" key="1">
    <citation type="journal article" date="2024" name="Nat. Commun.">
        <title>Phylogenomics reveals the evolutionary origins of lichenization in chlorophyte algae.</title>
        <authorList>
            <person name="Puginier C."/>
            <person name="Libourel C."/>
            <person name="Otte J."/>
            <person name="Skaloud P."/>
            <person name="Haon M."/>
            <person name="Grisel S."/>
            <person name="Petersen M."/>
            <person name="Berrin J.G."/>
            <person name="Delaux P.M."/>
            <person name="Dal Grande F."/>
            <person name="Keller J."/>
        </authorList>
    </citation>
    <scope>NUCLEOTIDE SEQUENCE [LARGE SCALE GENOMIC DNA]</scope>
    <source>
        <strain evidence="6 7">SAG 2036</strain>
    </source>
</reference>
<dbReference type="SMART" id="SM00129">
    <property type="entry name" value="KISc"/>
    <property type="match status" value="1"/>
</dbReference>
<comment type="similarity">
    <text evidence="3">Belongs to the TRAFAC class myosin-kinesin ATPase superfamily. Kinesin family.</text>
</comment>
<dbReference type="GO" id="GO:0007018">
    <property type="term" value="P:microtubule-based movement"/>
    <property type="evidence" value="ECO:0007669"/>
    <property type="project" value="InterPro"/>
</dbReference>
<dbReference type="PRINTS" id="PR00380">
    <property type="entry name" value="KINESINHEAVY"/>
</dbReference>